<dbReference type="Proteomes" id="UP000694382">
    <property type="component" value="Chromosome 2"/>
</dbReference>
<reference evidence="1" key="3">
    <citation type="submission" date="2025-09" db="UniProtKB">
        <authorList>
            <consortium name="Ensembl"/>
        </authorList>
    </citation>
    <scope>IDENTIFICATION</scope>
</reference>
<organism evidence="1 2">
    <name type="scientific">Geospiza parvula</name>
    <name type="common">Small tree-finch</name>
    <name type="synonym">Camarhynchus parvulus</name>
    <dbReference type="NCBI Taxonomy" id="87175"/>
    <lineage>
        <taxon>Eukaryota</taxon>
        <taxon>Metazoa</taxon>
        <taxon>Chordata</taxon>
        <taxon>Craniata</taxon>
        <taxon>Vertebrata</taxon>
        <taxon>Euteleostomi</taxon>
        <taxon>Archelosauria</taxon>
        <taxon>Archosauria</taxon>
        <taxon>Dinosauria</taxon>
        <taxon>Saurischia</taxon>
        <taxon>Theropoda</taxon>
        <taxon>Coelurosauria</taxon>
        <taxon>Aves</taxon>
        <taxon>Neognathae</taxon>
        <taxon>Neoaves</taxon>
        <taxon>Telluraves</taxon>
        <taxon>Australaves</taxon>
        <taxon>Passeriformes</taxon>
        <taxon>Thraupidae</taxon>
        <taxon>Camarhynchus</taxon>
    </lineage>
</organism>
<proteinExistence type="predicted"/>
<name>A0A8C3QDS9_GEOPR</name>
<accession>A0A8C3QDS9</accession>
<keyword evidence="2" id="KW-1185">Reference proteome</keyword>
<sequence>MTPAVPQCPPAVPCCPLMSPVSPQVTPGPAAGFLLQALVAASTVPPPPPSPPGSWICSVLSQPLVAFGCHRLSGDGATAALLLASGTAVAALAAGWPRFVTEGHFVPAGHFVTALTAASLLALAALTGSATGAVAAALVALGDAVAPGAVPWVRAAASVALLGTLREQGRGHWGQQ</sequence>
<evidence type="ECO:0000313" key="1">
    <source>
        <dbReference type="Ensembl" id="ENSCPVP00000022228.1"/>
    </source>
</evidence>
<dbReference type="Ensembl" id="ENSCPVT00000023208.2">
    <property type="protein sequence ID" value="ENSCPVP00000022228.1"/>
    <property type="gene ID" value="ENSCPVG00000015938.2"/>
</dbReference>
<reference evidence="1" key="2">
    <citation type="submission" date="2025-08" db="UniProtKB">
        <authorList>
            <consortium name="Ensembl"/>
        </authorList>
    </citation>
    <scope>IDENTIFICATION</scope>
</reference>
<reference evidence="1" key="1">
    <citation type="submission" date="2020-02" db="EMBL/GenBank/DDBJ databases">
        <authorList>
            <person name="Enbody D E."/>
            <person name="Pettersson E M."/>
        </authorList>
    </citation>
    <scope>NUCLEOTIDE SEQUENCE [LARGE SCALE GENOMIC DNA]</scope>
</reference>
<evidence type="ECO:0000313" key="2">
    <source>
        <dbReference type="Proteomes" id="UP000694382"/>
    </source>
</evidence>
<dbReference type="AlphaFoldDB" id="A0A8C3QDS9"/>
<protein>
    <submittedName>
        <fullName evidence="1">Uncharacterized protein</fullName>
    </submittedName>
</protein>